<evidence type="ECO:0000256" key="3">
    <source>
        <dbReference type="ARBA" id="ARBA00022801"/>
    </source>
</evidence>
<feature type="domain" description="UvrD-like helicase C-terminal" evidence="13">
    <location>
        <begin position="277"/>
        <end position="538"/>
    </location>
</feature>
<comment type="catalytic activity">
    <reaction evidence="8">
        <text>Couples ATP hydrolysis with the unwinding of duplex DNA by translocating in the 3'-5' direction.</text>
        <dbReference type="EC" id="5.6.2.4"/>
    </reaction>
</comment>
<feature type="domain" description="UvrD-like helicase ATP-binding" evidence="12">
    <location>
        <begin position="1"/>
        <end position="276"/>
    </location>
</feature>
<evidence type="ECO:0000256" key="8">
    <source>
        <dbReference type="ARBA" id="ARBA00034617"/>
    </source>
</evidence>
<gene>
    <name evidence="14" type="ORF">IAC80_09425</name>
</gene>
<dbReference type="AlphaFoldDB" id="A0A9D1P163"/>
<dbReference type="GO" id="GO:0043138">
    <property type="term" value="F:3'-5' DNA helicase activity"/>
    <property type="evidence" value="ECO:0007669"/>
    <property type="project" value="UniProtKB-EC"/>
</dbReference>
<dbReference type="SUPFAM" id="SSF52540">
    <property type="entry name" value="P-loop containing nucleoside triphosphate hydrolases"/>
    <property type="match status" value="1"/>
</dbReference>
<dbReference type="Pfam" id="PF00580">
    <property type="entry name" value="UvrD-helicase"/>
    <property type="match status" value="1"/>
</dbReference>
<dbReference type="Proteomes" id="UP000886889">
    <property type="component" value="Unassembled WGS sequence"/>
</dbReference>
<evidence type="ECO:0000256" key="6">
    <source>
        <dbReference type="ARBA" id="ARBA00023125"/>
    </source>
</evidence>
<dbReference type="PANTHER" id="PTHR11070">
    <property type="entry name" value="UVRD / RECB / PCRA DNA HELICASE FAMILY MEMBER"/>
    <property type="match status" value="1"/>
</dbReference>
<dbReference type="CDD" id="cd17932">
    <property type="entry name" value="DEXQc_UvrD"/>
    <property type="match status" value="1"/>
</dbReference>
<evidence type="ECO:0000256" key="2">
    <source>
        <dbReference type="ARBA" id="ARBA00022741"/>
    </source>
</evidence>
<dbReference type="InterPro" id="IPR014017">
    <property type="entry name" value="DNA_helicase_UvrD-like_C"/>
</dbReference>
<sequence>MQISNAQFRAIAHGEGPAMVLAGPGSGKTLVIINRIKYLIEKEYARPEEILVITFTKAAAGEMRERFERLMGGGKYRVVFGTFHAVFFQILKYAYHYTAANILREDQRYRILSELAERQRLEYEDEKEFISGIAGEISLVKNEQIPLEHYYSAVCSDEAFRQIFQGYQDRLRKSGLLDFDDMLVYCHELFCQRQDILAQWQKRFRYILVDEFQDINGLQYQILRMLAKPEDNLFIVGDDDQSIYRFRGAKPEIMRRFKKDYPQAETVVLDENFRCSGKIVEAAGRVIAENKNRFEKKIHCGSEPGEPVEIRRFAGQEQEAHYLIKCIRDRIKQGYSYDSMAVLTRTNVGGRYTAEKLMEFQIPFRMRDVMPNLYDHWIARDLLAYIRLGMGIRDRKDFLQIMNRPNRYISRSCVEEPQISFERLRTWYEDKPWVVRRLDDMEEQIHRLGRMSPFAAVNFIRYGMEYEGYLKEYARYHKIREEELLEVADELQESAKNFKTHLQWFAHMEEYKRTLEEKKMQDTEEDAVTLSTLHGSKGLEFDQVFILDVNEDTIPHRKAVLEADIEEERRLFYVGMTRARHRLHLFYLKERYGKRLEPSRFLEVFDLPEE</sequence>
<protein>
    <recommendedName>
        <fullName evidence="9">DNA 3'-5' helicase</fullName>
        <ecNumber evidence="9">5.6.2.4</ecNumber>
    </recommendedName>
</protein>
<dbReference type="Gene3D" id="3.40.50.300">
    <property type="entry name" value="P-loop containing nucleotide triphosphate hydrolases"/>
    <property type="match status" value="2"/>
</dbReference>
<keyword evidence="4 11" id="KW-0347">Helicase</keyword>
<comment type="caution">
    <text evidence="14">The sequence shown here is derived from an EMBL/GenBank/DDBJ whole genome shotgun (WGS) entry which is preliminary data.</text>
</comment>
<dbReference type="GO" id="GO:0033202">
    <property type="term" value="C:DNA helicase complex"/>
    <property type="evidence" value="ECO:0007669"/>
    <property type="project" value="TreeGrafter"/>
</dbReference>
<name>A0A9D1P163_9FIRM</name>
<evidence type="ECO:0000256" key="4">
    <source>
        <dbReference type="ARBA" id="ARBA00022806"/>
    </source>
</evidence>
<evidence type="ECO:0000256" key="9">
    <source>
        <dbReference type="ARBA" id="ARBA00034808"/>
    </source>
</evidence>
<evidence type="ECO:0000256" key="5">
    <source>
        <dbReference type="ARBA" id="ARBA00022840"/>
    </source>
</evidence>
<dbReference type="EMBL" id="DVOS01000078">
    <property type="protein sequence ID" value="HIV24137.1"/>
    <property type="molecule type" value="Genomic_DNA"/>
</dbReference>
<keyword evidence="6" id="KW-0238">DNA-binding</keyword>
<dbReference type="Gene3D" id="1.10.10.160">
    <property type="match status" value="1"/>
</dbReference>
<dbReference type="PROSITE" id="PS51198">
    <property type="entry name" value="UVRD_HELICASE_ATP_BIND"/>
    <property type="match status" value="1"/>
</dbReference>
<evidence type="ECO:0000256" key="7">
    <source>
        <dbReference type="ARBA" id="ARBA00023235"/>
    </source>
</evidence>
<dbReference type="CDD" id="cd18807">
    <property type="entry name" value="SF1_C_UvrD"/>
    <property type="match status" value="1"/>
</dbReference>
<accession>A0A9D1P163</accession>
<organism evidence="14 15">
    <name type="scientific">Candidatus Merdiplasma excrementigallinarum</name>
    <dbReference type="NCBI Taxonomy" id="2840864"/>
    <lineage>
        <taxon>Bacteria</taxon>
        <taxon>Bacillati</taxon>
        <taxon>Bacillota</taxon>
        <taxon>Clostridia</taxon>
        <taxon>Lachnospirales</taxon>
        <taxon>Lachnospiraceae</taxon>
        <taxon>Lachnospiraceae incertae sedis</taxon>
        <taxon>Candidatus Merdiplasma</taxon>
    </lineage>
</organism>
<evidence type="ECO:0000256" key="11">
    <source>
        <dbReference type="PROSITE-ProRule" id="PRU00560"/>
    </source>
</evidence>
<dbReference type="Pfam" id="PF13361">
    <property type="entry name" value="UvrD_C"/>
    <property type="match status" value="1"/>
</dbReference>
<dbReference type="PANTHER" id="PTHR11070:SF2">
    <property type="entry name" value="ATP-DEPENDENT DNA HELICASE SRS2"/>
    <property type="match status" value="1"/>
</dbReference>
<dbReference type="Gene3D" id="1.10.486.10">
    <property type="entry name" value="PCRA, domain 4"/>
    <property type="match status" value="1"/>
</dbReference>
<dbReference type="GO" id="GO:0005829">
    <property type="term" value="C:cytosol"/>
    <property type="evidence" value="ECO:0007669"/>
    <property type="project" value="TreeGrafter"/>
</dbReference>
<reference evidence="14" key="1">
    <citation type="submission" date="2020-10" db="EMBL/GenBank/DDBJ databases">
        <authorList>
            <person name="Gilroy R."/>
        </authorList>
    </citation>
    <scope>NUCLEOTIDE SEQUENCE</scope>
    <source>
        <strain evidence="14">ChiBcec6-7307</strain>
    </source>
</reference>
<dbReference type="PROSITE" id="PS51217">
    <property type="entry name" value="UVRD_HELICASE_CTER"/>
    <property type="match status" value="1"/>
</dbReference>
<keyword evidence="7" id="KW-0413">Isomerase</keyword>
<dbReference type="InterPro" id="IPR000212">
    <property type="entry name" value="DNA_helicase_UvrD/REP"/>
</dbReference>
<dbReference type="InterPro" id="IPR014016">
    <property type="entry name" value="UvrD-like_ATP-bd"/>
</dbReference>
<dbReference type="GO" id="GO:0005524">
    <property type="term" value="F:ATP binding"/>
    <property type="evidence" value="ECO:0007669"/>
    <property type="project" value="UniProtKB-UniRule"/>
</dbReference>
<evidence type="ECO:0000259" key="12">
    <source>
        <dbReference type="PROSITE" id="PS51198"/>
    </source>
</evidence>
<reference evidence="14" key="2">
    <citation type="journal article" date="2021" name="PeerJ">
        <title>Extensive microbial diversity within the chicken gut microbiome revealed by metagenomics and culture.</title>
        <authorList>
            <person name="Gilroy R."/>
            <person name="Ravi A."/>
            <person name="Getino M."/>
            <person name="Pursley I."/>
            <person name="Horton D.L."/>
            <person name="Alikhan N.F."/>
            <person name="Baker D."/>
            <person name="Gharbi K."/>
            <person name="Hall N."/>
            <person name="Watson M."/>
            <person name="Adriaenssens E.M."/>
            <person name="Foster-Nyarko E."/>
            <person name="Jarju S."/>
            <person name="Secka A."/>
            <person name="Antonio M."/>
            <person name="Oren A."/>
            <person name="Chaudhuri R.R."/>
            <person name="La Ragione R."/>
            <person name="Hildebrand F."/>
            <person name="Pallen M.J."/>
        </authorList>
    </citation>
    <scope>NUCLEOTIDE SEQUENCE</scope>
    <source>
        <strain evidence="14">ChiBcec6-7307</strain>
    </source>
</reference>
<dbReference type="InterPro" id="IPR013986">
    <property type="entry name" value="DExx_box_DNA_helicase_dom_sf"/>
</dbReference>
<comment type="catalytic activity">
    <reaction evidence="10">
        <text>ATP + H2O = ADP + phosphate + H(+)</text>
        <dbReference type="Rhea" id="RHEA:13065"/>
        <dbReference type="ChEBI" id="CHEBI:15377"/>
        <dbReference type="ChEBI" id="CHEBI:15378"/>
        <dbReference type="ChEBI" id="CHEBI:30616"/>
        <dbReference type="ChEBI" id="CHEBI:43474"/>
        <dbReference type="ChEBI" id="CHEBI:456216"/>
        <dbReference type="EC" id="5.6.2.4"/>
    </reaction>
</comment>
<keyword evidence="2 11" id="KW-0547">Nucleotide-binding</keyword>
<evidence type="ECO:0000256" key="1">
    <source>
        <dbReference type="ARBA" id="ARBA00009922"/>
    </source>
</evidence>
<evidence type="ECO:0000313" key="15">
    <source>
        <dbReference type="Proteomes" id="UP000886889"/>
    </source>
</evidence>
<proteinExistence type="inferred from homology"/>
<keyword evidence="5 11" id="KW-0067">ATP-binding</keyword>
<feature type="binding site" evidence="11">
    <location>
        <begin position="22"/>
        <end position="29"/>
    </location>
    <ligand>
        <name>ATP</name>
        <dbReference type="ChEBI" id="CHEBI:30616"/>
    </ligand>
</feature>
<evidence type="ECO:0000313" key="14">
    <source>
        <dbReference type="EMBL" id="HIV24137.1"/>
    </source>
</evidence>
<evidence type="ECO:0000259" key="13">
    <source>
        <dbReference type="PROSITE" id="PS51217"/>
    </source>
</evidence>
<dbReference type="GO" id="GO:0003677">
    <property type="term" value="F:DNA binding"/>
    <property type="evidence" value="ECO:0007669"/>
    <property type="project" value="UniProtKB-KW"/>
</dbReference>
<dbReference type="EC" id="5.6.2.4" evidence="9"/>
<evidence type="ECO:0000256" key="10">
    <source>
        <dbReference type="ARBA" id="ARBA00048988"/>
    </source>
</evidence>
<comment type="similarity">
    <text evidence="1">Belongs to the helicase family. UvrD subfamily.</text>
</comment>
<dbReference type="GO" id="GO:0000725">
    <property type="term" value="P:recombinational repair"/>
    <property type="evidence" value="ECO:0007669"/>
    <property type="project" value="TreeGrafter"/>
</dbReference>
<keyword evidence="3 11" id="KW-0378">Hydrolase</keyword>
<dbReference type="InterPro" id="IPR027417">
    <property type="entry name" value="P-loop_NTPase"/>
</dbReference>
<dbReference type="GO" id="GO:0016787">
    <property type="term" value="F:hydrolase activity"/>
    <property type="evidence" value="ECO:0007669"/>
    <property type="project" value="UniProtKB-UniRule"/>
</dbReference>